<organism evidence="2 3">
    <name type="scientific">Leptomonas seymouri</name>
    <dbReference type="NCBI Taxonomy" id="5684"/>
    <lineage>
        <taxon>Eukaryota</taxon>
        <taxon>Discoba</taxon>
        <taxon>Euglenozoa</taxon>
        <taxon>Kinetoplastea</taxon>
        <taxon>Metakinetoplastina</taxon>
        <taxon>Trypanosomatida</taxon>
        <taxon>Trypanosomatidae</taxon>
        <taxon>Leishmaniinae</taxon>
        <taxon>Leptomonas</taxon>
    </lineage>
</organism>
<sequence length="131" mass="14026">MSNRVSLLVACVAALMLLAVSASAAVPRCAEDGLLMESAQAYPAVVKGGLTYNGLRSCDKDQRTSFDVANFSKASSTLVMMNNWEFIVSIRSDAPVVYTLAAKCNDKVVCEADIAFVAKSSYLPLPKIQKL</sequence>
<dbReference type="OrthoDB" id="10437908at2759"/>
<dbReference type="VEuPathDB" id="TriTrypDB:Lsey_0116_0110"/>
<feature type="chain" id="PRO_5005873584" evidence="1">
    <location>
        <begin position="25"/>
        <end position="131"/>
    </location>
</feature>
<gene>
    <name evidence="2" type="ORF">ABL78_4150</name>
</gene>
<dbReference type="OMA" id="VCEAQIT"/>
<comment type="caution">
    <text evidence="2">The sequence shown here is derived from an EMBL/GenBank/DDBJ whole genome shotgun (WGS) entry which is preliminary data.</text>
</comment>
<accession>A0A0N1HX09</accession>
<name>A0A0N1HX09_LEPSE</name>
<feature type="signal peptide" evidence="1">
    <location>
        <begin position="1"/>
        <end position="24"/>
    </location>
</feature>
<proteinExistence type="predicted"/>
<keyword evidence="3" id="KW-1185">Reference proteome</keyword>
<dbReference type="EMBL" id="LJSK01000116">
    <property type="protein sequence ID" value="KPI86781.1"/>
    <property type="molecule type" value="Genomic_DNA"/>
</dbReference>
<dbReference type="AlphaFoldDB" id="A0A0N1HX09"/>
<dbReference type="Proteomes" id="UP000038009">
    <property type="component" value="Unassembled WGS sequence"/>
</dbReference>
<reference evidence="2 3" key="1">
    <citation type="journal article" date="2015" name="PLoS Pathog.">
        <title>Leptomonas seymouri: Adaptations to the Dixenous Life Cycle Analyzed by Genome Sequencing, Transcriptome Profiling and Co-infection with Leishmania donovani.</title>
        <authorList>
            <person name="Kraeva N."/>
            <person name="Butenko A."/>
            <person name="Hlavacova J."/>
            <person name="Kostygov A."/>
            <person name="Myskova J."/>
            <person name="Grybchuk D."/>
            <person name="Lestinova T."/>
            <person name="Votypka J."/>
            <person name="Volf P."/>
            <person name="Opperdoes F."/>
            <person name="Flegontov P."/>
            <person name="Lukes J."/>
            <person name="Yurchenko V."/>
        </authorList>
    </citation>
    <scope>NUCLEOTIDE SEQUENCE [LARGE SCALE GENOMIC DNA]</scope>
    <source>
        <strain evidence="2 3">ATCC 30220</strain>
    </source>
</reference>
<evidence type="ECO:0000313" key="3">
    <source>
        <dbReference type="Proteomes" id="UP000038009"/>
    </source>
</evidence>
<evidence type="ECO:0000313" key="2">
    <source>
        <dbReference type="EMBL" id="KPI86781.1"/>
    </source>
</evidence>
<evidence type="ECO:0000256" key="1">
    <source>
        <dbReference type="SAM" id="SignalP"/>
    </source>
</evidence>
<keyword evidence="1" id="KW-0732">Signal</keyword>
<protein>
    <submittedName>
        <fullName evidence="2">Uncharacterized protein</fullName>
    </submittedName>
</protein>